<gene>
    <name evidence="1" type="ORF">FEE95_18515</name>
</gene>
<dbReference type="EMBL" id="VATY01000004">
    <property type="protein sequence ID" value="TMM53891.1"/>
    <property type="molecule type" value="Genomic_DNA"/>
</dbReference>
<accession>A0A5S3PK88</accession>
<evidence type="ECO:0008006" key="3">
    <source>
        <dbReference type="Google" id="ProtNLM"/>
    </source>
</evidence>
<proteinExistence type="predicted"/>
<dbReference type="OrthoDB" id="2634655at2"/>
<dbReference type="AlphaFoldDB" id="A0A5S3PK88"/>
<reference evidence="1 2" key="1">
    <citation type="submission" date="2019-05" db="EMBL/GenBank/DDBJ databases">
        <authorList>
            <person name="Zhang J.-Y."/>
            <person name="Feg X."/>
            <person name="Du Z.-J."/>
        </authorList>
    </citation>
    <scope>NUCLEOTIDE SEQUENCE [LARGE SCALE GENOMIC DNA]</scope>
    <source>
        <strain evidence="1 2">RZ26</strain>
    </source>
</reference>
<keyword evidence="2" id="KW-1185">Reference proteome</keyword>
<organism evidence="1 2">
    <name type="scientific">Maribacter algarum</name>
    <name type="common">ex Zhang et al. 2020</name>
    <dbReference type="NCBI Taxonomy" id="2578118"/>
    <lineage>
        <taxon>Bacteria</taxon>
        <taxon>Pseudomonadati</taxon>
        <taxon>Bacteroidota</taxon>
        <taxon>Flavobacteriia</taxon>
        <taxon>Flavobacteriales</taxon>
        <taxon>Flavobacteriaceae</taxon>
        <taxon>Maribacter</taxon>
    </lineage>
</organism>
<dbReference type="Proteomes" id="UP000310314">
    <property type="component" value="Unassembled WGS sequence"/>
</dbReference>
<name>A0A5S3PK88_9FLAO</name>
<dbReference type="InterPro" id="IPR013320">
    <property type="entry name" value="ConA-like_dom_sf"/>
</dbReference>
<evidence type="ECO:0000313" key="2">
    <source>
        <dbReference type="Proteomes" id="UP000310314"/>
    </source>
</evidence>
<dbReference type="GO" id="GO:0005975">
    <property type="term" value="P:carbohydrate metabolic process"/>
    <property type="evidence" value="ECO:0007669"/>
    <property type="project" value="UniProtKB-ARBA"/>
</dbReference>
<sequence length="392" mass="44685">MIKKVILGFTLLVIVNITYGQKRERNKNKVIEFPMNEKHWAPTTDNVEFLNHKSVASVRSNNGDGFGIRLKDFEFSNGTIEYDVELKGMGFPGIVFRLSKDTLNGEIFYIRHFGKPDKLKRTTLQYASVLDKVNMWDMTDDYQAAAEIYEGKWNHIKMVINGRQMKVYVNDMEHEALEVPALEGITTSGSIELTGNVIYSNFVIQPDTTEGLAATPGYDHTANDSRYLRNWLVTDPIDFPFGKDVMRGISRNPGVAIDTTLLDSTALWKPLKAERRGLINLTRQFGETEQGERRLTWIKTTIDSEKPQEKRVDMGFSDEVWVFINGQPLYVDKNYYGSPGMKEPRGRCTIENSSFQLPLQKGENEILIGVTNYFFGWGIIARVADTDGLKFM</sequence>
<comment type="caution">
    <text evidence="1">The sequence shown here is derived from an EMBL/GenBank/DDBJ whole genome shotgun (WGS) entry which is preliminary data.</text>
</comment>
<dbReference type="Gene3D" id="2.60.120.560">
    <property type="entry name" value="Exo-inulinase, domain 1"/>
    <property type="match status" value="1"/>
</dbReference>
<dbReference type="GO" id="GO:0004553">
    <property type="term" value="F:hydrolase activity, hydrolyzing O-glycosyl compounds"/>
    <property type="evidence" value="ECO:0007669"/>
    <property type="project" value="UniProtKB-ARBA"/>
</dbReference>
<protein>
    <recommendedName>
        <fullName evidence="3">DUF1080 domain-containing protein</fullName>
    </recommendedName>
</protein>
<evidence type="ECO:0000313" key="1">
    <source>
        <dbReference type="EMBL" id="TMM53891.1"/>
    </source>
</evidence>
<dbReference type="RefSeq" id="WP_138659513.1">
    <property type="nucleotide sequence ID" value="NZ_VATY01000004.1"/>
</dbReference>
<dbReference type="SUPFAM" id="SSF49899">
    <property type="entry name" value="Concanavalin A-like lectins/glucanases"/>
    <property type="match status" value="1"/>
</dbReference>